<dbReference type="InterPro" id="IPR038461">
    <property type="entry name" value="Schlafen_AlbA_2_dom_sf"/>
</dbReference>
<evidence type="ECO:0000313" key="3">
    <source>
        <dbReference type="Proteomes" id="UP001168575"/>
    </source>
</evidence>
<protein>
    <submittedName>
        <fullName evidence="2">ATP-binding protein</fullName>
    </submittedName>
</protein>
<comment type="caution">
    <text evidence="2">The sequence shown here is derived from an EMBL/GenBank/DDBJ whole genome shotgun (WGS) entry which is preliminary data.</text>
</comment>
<proteinExistence type="predicted"/>
<name>A0AA43UBE5_9ACTN</name>
<dbReference type="InterPro" id="IPR036388">
    <property type="entry name" value="WH-like_DNA-bd_sf"/>
</dbReference>
<sequence length="417" mass="46334">MRESKNLEFKEMVSGTYLKTVSAFANYGDGEILFGVSDDGKAVGLEDPTGDCLRIENAINDGISPRPDFEIEVESRTGVVTLRVFEGPEKPYLYRSKAYRRSDTSTVEVDSFELKRLILEGSNLTFDEVKSPHQTFSFSSLANALEEKVGIGVFNEDTLKTLGLLSSKGDFNNAAALLADKNHFPGIDMARFGQDVNNILDRSTCAGLSVLVQLASALEMFDRYYSYERIEGFKRENHERIPREAFREAVANALVHRMWDVSAHIRISMFDNRVEIVSPGGLPRGVTTEDYLSGNLSILRNPVLASVFFRLGIIEQFGTGIRRIKESYVRTGARPRFEITGGSITVILPVTAAEPLLDADEKAIMSLLLPGRLLSRSQITDACGFGRDKTLRVLKQLEKKNLVVVQGVGRGTRYVRA</sequence>
<evidence type="ECO:0000313" key="2">
    <source>
        <dbReference type="EMBL" id="MDO4842324.1"/>
    </source>
</evidence>
<dbReference type="Gene3D" id="1.10.10.10">
    <property type="entry name" value="Winged helix-like DNA-binding domain superfamily/Winged helix DNA-binding domain"/>
    <property type="match status" value="1"/>
</dbReference>
<accession>A0AA43UBE5</accession>
<dbReference type="Gene3D" id="3.30.565.60">
    <property type="match status" value="1"/>
</dbReference>
<dbReference type="EMBL" id="JAUMVS010000141">
    <property type="protein sequence ID" value="MDO4842324.1"/>
    <property type="molecule type" value="Genomic_DNA"/>
</dbReference>
<gene>
    <name evidence="2" type="ORF">Q3982_06575</name>
</gene>
<organism evidence="2 3">
    <name type="scientific">Phoenicibacter congonensis</name>
    <dbReference type="NCBI Taxonomy" id="1944646"/>
    <lineage>
        <taxon>Bacteria</taxon>
        <taxon>Bacillati</taxon>
        <taxon>Actinomycetota</taxon>
        <taxon>Coriobacteriia</taxon>
        <taxon>Eggerthellales</taxon>
        <taxon>Eggerthellaceae</taxon>
        <taxon>Phoenicibacter</taxon>
    </lineage>
</organism>
<dbReference type="AlphaFoldDB" id="A0AA43UBE5"/>
<dbReference type="Pfam" id="PF04326">
    <property type="entry name" value="SLFN_AlbA_2"/>
    <property type="match status" value="1"/>
</dbReference>
<reference evidence="2" key="1">
    <citation type="submission" date="2023-07" db="EMBL/GenBank/DDBJ databases">
        <title>Between Cages and Wild: Unraveling the Impact of Captivity on Animal Microbiomes and Antimicrobial Resistance.</title>
        <authorList>
            <person name="Schmartz G.P."/>
            <person name="Rehner J."/>
            <person name="Schuff M.J."/>
            <person name="Becker S.L."/>
            <person name="Kravczyk M."/>
            <person name="Gurevich A."/>
            <person name="Francke R."/>
            <person name="Mueller R."/>
            <person name="Keller V."/>
            <person name="Keller A."/>
        </authorList>
    </citation>
    <scope>NUCLEOTIDE SEQUENCE</scope>
    <source>
        <strain evidence="2">S12M_St_49</strain>
    </source>
</reference>
<keyword evidence="2" id="KW-0067">ATP-binding</keyword>
<dbReference type="PANTHER" id="PTHR30595:SF6">
    <property type="entry name" value="SCHLAFEN ALBA-2 DOMAIN-CONTAINING PROTEIN"/>
    <property type="match status" value="1"/>
</dbReference>
<evidence type="ECO:0000259" key="1">
    <source>
        <dbReference type="Pfam" id="PF04326"/>
    </source>
</evidence>
<dbReference type="InterPro" id="IPR038475">
    <property type="entry name" value="RecG_C_sf"/>
</dbReference>
<dbReference type="GO" id="GO:0005524">
    <property type="term" value="F:ATP binding"/>
    <property type="evidence" value="ECO:0007669"/>
    <property type="project" value="UniProtKB-KW"/>
</dbReference>
<keyword evidence="3" id="KW-1185">Reference proteome</keyword>
<dbReference type="PANTHER" id="PTHR30595">
    <property type="entry name" value="GLPR-RELATED TRANSCRIPTIONAL REPRESSOR"/>
    <property type="match status" value="1"/>
</dbReference>
<dbReference type="Gene3D" id="3.30.950.30">
    <property type="entry name" value="Schlafen, AAA domain"/>
    <property type="match status" value="1"/>
</dbReference>
<keyword evidence="2" id="KW-0547">Nucleotide-binding</keyword>
<feature type="domain" description="Schlafen AlbA-2" evidence="1">
    <location>
        <begin position="3"/>
        <end position="109"/>
    </location>
</feature>
<dbReference type="InterPro" id="IPR007421">
    <property type="entry name" value="Schlafen_AlbA_2_dom"/>
</dbReference>
<dbReference type="Proteomes" id="UP001168575">
    <property type="component" value="Unassembled WGS sequence"/>
</dbReference>
<dbReference type="Pfam" id="PF13749">
    <property type="entry name" value="HATPase_c_4"/>
    <property type="match status" value="1"/>
</dbReference>